<dbReference type="AlphaFoldDB" id="A0A2N5X103"/>
<evidence type="ECO:0000313" key="2">
    <source>
        <dbReference type="EMBL" id="PLW68158.1"/>
    </source>
</evidence>
<protein>
    <submittedName>
        <fullName evidence="2">Uncharacterized protein</fullName>
    </submittedName>
</protein>
<feature type="transmembrane region" description="Helical" evidence="1">
    <location>
        <begin position="15"/>
        <end position="48"/>
    </location>
</feature>
<reference evidence="2 3" key="1">
    <citation type="submission" date="2018-01" db="EMBL/GenBank/DDBJ databases">
        <title>The draft genome sequence of Halioglobus lutimaris HF004.</title>
        <authorList>
            <person name="Du Z.-J."/>
            <person name="Shi M.-J."/>
        </authorList>
    </citation>
    <scope>NUCLEOTIDE SEQUENCE [LARGE SCALE GENOMIC DNA]</scope>
    <source>
        <strain evidence="2 3">HF004</strain>
    </source>
</reference>
<sequence>MDKILNAAKKVVTAFFALVSAFVIFILGIAFGPIGIIFVIALAIWGVFQWKENQKKRGRKKYTPKPRPAATDEEQDANFDLPRQIYEDIKSGAEHLSTLVQDRMSQVWDQLEVEFADLSLKVQKRSEIERSKFFKARIEEFIAANAGIFDFISQKMTDDVLNRIRIEYMDVCIRINDLERKIADIKANISMKSEAENGPFHKLLAQTQSRLKKEEANRSWCVEQTKARMAAYGVELSDEQAQVLLSRVDADDIMRMTTVFAVVAKMTEQLATTMRESGENLDVTKKYYGIYLALLELQVYIQGNYLERLEYEYLPGVKEINRDANELLKETKKKLKSSDQKHRPYFEKNVQSLEFSIEVTCIYEEALKSDTKKVSKARKLVRKQHDAAENTLKTVQVSAVLSDLVRQNEALYQEVMTLQAPELVPFENLQIQREFEAVTTRIQKSA</sequence>
<name>A0A2N5X103_9GAMM</name>
<keyword evidence="3" id="KW-1185">Reference proteome</keyword>
<evidence type="ECO:0000256" key="1">
    <source>
        <dbReference type="SAM" id="Phobius"/>
    </source>
</evidence>
<accession>A0A2N5X103</accession>
<comment type="caution">
    <text evidence="2">The sequence shown here is derived from an EMBL/GenBank/DDBJ whole genome shotgun (WGS) entry which is preliminary data.</text>
</comment>
<keyword evidence="1" id="KW-0812">Transmembrane</keyword>
<gene>
    <name evidence="2" type="ORF">C0039_13260</name>
</gene>
<dbReference type="EMBL" id="PKUS01000018">
    <property type="protein sequence ID" value="PLW68158.1"/>
    <property type="molecule type" value="Genomic_DNA"/>
</dbReference>
<dbReference type="RefSeq" id="WP_101518326.1">
    <property type="nucleotide sequence ID" value="NZ_PKUS01000018.1"/>
</dbReference>
<dbReference type="OrthoDB" id="257356at2"/>
<proteinExistence type="predicted"/>
<dbReference type="Proteomes" id="UP000235005">
    <property type="component" value="Unassembled WGS sequence"/>
</dbReference>
<keyword evidence="1" id="KW-1133">Transmembrane helix</keyword>
<keyword evidence="1" id="KW-0472">Membrane</keyword>
<evidence type="ECO:0000313" key="3">
    <source>
        <dbReference type="Proteomes" id="UP000235005"/>
    </source>
</evidence>
<organism evidence="2 3">
    <name type="scientific">Pseudohalioglobus lutimaris</name>
    <dbReference type="NCBI Taxonomy" id="1737061"/>
    <lineage>
        <taxon>Bacteria</taxon>
        <taxon>Pseudomonadati</taxon>
        <taxon>Pseudomonadota</taxon>
        <taxon>Gammaproteobacteria</taxon>
        <taxon>Cellvibrionales</taxon>
        <taxon>Halieaceae</taxon>
        <taxon>Pseudohalioglobus</taxon>
    </lineage>
</organism>